<gene>
    <name evidence="2" type="ORF">OCTVUL_1B030871</name>
</gene>
<feature type="compositionally biased region" description="Gly residues" evidence="1">
    <location>
        <begin position="10"/>
        <end position="35"/>
    </location>
</feature>
<evidence type="ECO:0000313" key="3">
    <source>
        <dbReference type="Proteomes" id="UP001162480"/>
    </source>
</evidence>
<evidence type="ECO:0000256" key="1">
    <source>
        <dbReference type="SAM" id="MobiDB-lite"/>
    </source>
</evidence>
<dbReference type="EMBL" id="OX597827">
    <property type="protein sequence ID" value="CAI9732617.1"/>
    <property type="molecule type" value="Genomic_DNA"/>
</dbReference>
<organism evidence="2 3">
    <name type="scientific">Octopus vulgaris</name>
    <name type="common">Common octopus</name>
    <dbReference type="NCBI Taxonomy" id="6645"/>
    <lineage>
        <taxon>Eukaryota</taxon>
        <taxon>Metazoa</taxon>
        <taxon>Spiralia</taxon>
        <taxon>Lophotrochozoa</taxon>
        <taxon>Mollusca</taxon>
        <taxon>Cephalopoda</taxon>
        <taxon>Coleoidea</taxon>
        <taxon>Octopodiformes</taxon>
        <taxon>Octopoda</taxon>
        <taxon>Incirrata</taxon>
        <taxon>Octopodidae</taxon>
        <taxon>Octopus</taxon>
    </lineage>
</organism>
<evidence type="ECO:0000313" key="2">
    <source>
        <dbReference type="EMBL" id="CAI9732617.1"/>
    </source>
</evidence>
<protein>
    <submittedName>
        <fullName evidence="2">Uncharacterized protein</fullName>
    </submittedName>
</protein>
<dbReference type="AlphaFoldDB" id="A0AA36BFT8"/>
<feature type="region of interest" description="Disordered" evidence="1">
    <location>
        <begin position="1"/>
        <end position="40"/>
    </location>
</feature>
<reference evidence="2" key="1">
    <citation type="submission" date="2023-08" db="EMBL/GenBank/DDBJ databases">
        <authorList>
            <person name="Alioto T."/>
            <person name="Alioto T."/>
            <person name="Gomez Garrido J."/>
        </authorList>
    </citation>
    <scope>NUCLEOTIDE SEQUENCE</scope>
</reference>
<proteinExistence type="predicted"/>
<accession>A0AA36BFT8</accession>
<sequence>MSSMTMTTNGCGGDGGGGGEWYGGIGGSSGGGGGGDVDDLNCGVKPKTESFEVLKEQGAKRFIARQKLTAQTGS</sequence>
<keyword evidence="3" id="KW-1185">Reference proteome</keyword>
<dbReference type="Proteomes" id="UP001162480">
    <property type="component" value="Chromosome 14"/>
</dbReference>
<name>A0AA36BFT8_OCTVU</name>